<keyword evidence="1" id="KW-0175">Coiled coil</keyword>
<sequence length="774" mass="91646">MARIYNYFAEKWIDEWESESFKIKKIFQTHDNNYTKSKFYQLKREQYKTYHSSRSHSTLKKYNYQVMFKISSSCSSYEHLHSHIKYITRNGSLEAVYYDPSQKAEYQRADRFQGKDGNKQMLKQMNSSYALKTNSEITHLKIPNKETFNMIFSMSNYEVATTEQIRKAAYETIKELYGNNSFIIASHNDTDNPHCHLILKRRNSINGKKLDIKKSDLIKIRLKYSQKLREAGVENAFTKDKPIAQEAYKEKYNSYDRSPTENLIVDFGKANYKFDEKNQMSYYIKYKTKNDKYVTIWGKDLERVVKENNLQRLCFARFAVVGQKPIQRTISKFDKKSNQYKCYQETKFEKVWGCSLSIDSDGTEHRQELKPLKKLNQNIYQEISQDLTPYKEKSKYTPVNKIYDDEFVIGLSPLDINLDHRNEYVNDIISGKIELSPYKTRYDIYAYKDSDTELVFEREFQKQKESLISNKFKTCINYTPNLLKYKGFEIGLYKPTNQEISKDSYSVLLQYHDKSYLIGSIEKDKFQDLTFKTFLKEIDHCISTGKYQAHLVETSYIGDILSPINSSKKLKLNDYESDKDYINAIKTDKENKITGSIAQAKLYVKEQEQKRKRDEELAKAKAKEQERKELERQKALLQEQIYKSRQIQIKNYITQRNDYEQRTNRIKPATLCRYRNLHISNFGNFADKSNGSIRQLPASRDNSMRIVSKFNMDFRLRKSNMLLSDNSQHNLRHTEQSKNNLYVRQQGDINQADTTTRALTTSKKTKKEIQSFER</sequence>
<dbReference type="EMBL" id="CP018791">
    <property type="protein sequence ID" value="ARR02903.1"/>
    <property type="molecule type" value="Genomic_DNA"/>
</dbReference>
<dbReference type="AlphaFoldDB" id="A0A1X9T377"/>
<protein>
    <submittedName>
        <fullName evidence="3">Relaxase/mobilization domain protein</fullName>
    </submittedName>
</protein>
<dbReference type="Pfam" id="PF03432">
    <property type="entry name" value="Relaxase"/>
    <property type="match status" value="1"/>
</dbReference>
<evidence type="ECO:0000256" key="1">
    <source>
        <dbReference type="SAM" id="Coils"/>
    </source>
</evidence>
<dbReference type="RefSeq" id="WP_086334064.1">
    <property type="nucleotide sequence ID" value="NZ_CP018791.1"/>
</dbReference>
<feature type="domain" description="MobA/VirD2-like nuclease" evidence="2">
    <location>
        <begin position="107"/>
        <end position="221"/>
    </location>
</feature>
<accession>A0A1X9T377</accession>
<evidence type="ECO:0000259" key="2">
    <source>
        <dbReference type="Pfam" id="PF03432"/>
    </source>
</evidence>
<dbReference type="Proteomes" id="UP000194265">
    <property type="component" value="Chromosome"/>
</dbReference>
<dbReference type="STRING" id="1660074.CVIC8964_1524"/>
<organism evidence="3 4">
    <name type="scientific">Campylobacter vicugnae</name>
    <dbReference type="NCBI Taxonomy" id="1660076"/>
    <lineage>
        <taxon>Bacteria</taxon>
        <taxon>Pseudomonadati</taxon>
        <taxon>Campylobacterota</taxon>
        <taxon>Epsilonproteobacteria</taxon>
        <taxon>Campylobacterales</taxon>
        <taxon>Campylobacteraceae</taxon>
        <taxon>Campylobacter</taxon>
    </lineage>
</organism>
<dbReference type="InterPro" id="IPR005094">
    <property type="entry name" value="Endonuclease_MobA/VirD2"/>
</dbReference>
<reference evidence="3 4" key="1">
    <citation type="journal article" date="2017" name="Genome Biol. Evol.">
        <title>Comparative Genomic Analysis Identifies a Campylobacter Clade Deficient in Selenium Metabolism.</title>
        <authorList>
            <person name="Miller W.G."/>
            <person name="Yee E."/>
            <person name="Lopes B.S."/>
            <person name="Chapman M.H."/>
            <person name="Huynh S."/>
            <person name="Bono J.L."/>
            <person name="Parker C.T."/>
            <person name="Strachan N.J.C."/>
            <person name="Forbes K.J."/>
        </authorList>
    </citation>
    <scope>NUCLEOTIDE SEQUENCE [LARGE SCALE GENOMIC DNA]</scope>
    <source>
        <strain evidence="3 4">RM8964</strain>
    </source>
</reference>
<name>A0A1X9T377_9BACT</name>
<gene>
    <name evidence="3" type="ORF">CVIC8964_1524</name>
</gene>
<proteinExistence type="predicted"/>
<evidence type="ECO:0000313" key="4">
    <source>
        <dbReference type="Proteomes" id="UP000194265"/>
    </source>
</evidence>
<feature type="coiled-coil region" evidence="1">
    <location>
        <begin position="603"/>
        <end position="647"/>
    </location>
</feature>
<evidence type="ECO:0000313" key="3">
    <source>
        <dbReference type="EMBL" id="ARR02903.1"/>
    </source>
</evidence>
<dbReference type="OrthoDB" id="5348809at2"/>